<dbReference type="PANTHER" id="PTHR36166:SF1">
    <property type="entry name" value="SRPBCC DOMAIN-CONTAINING PROTEIN"/>
    <property type="match status" value="1"/>
</dbReference>
<dbReference type="CDD" id="cd07822">
    <property type="entry name" value="SRPBCC_4"/>
    <property type="match status" value="1"/>
</dbReference>
<dbReference type="OrthoDB" id="509124at2759"/>
<evidence type="ECO:0008006" key="3">
    <source>
        <dbReference type="Google" id="ProtNLM"/>
    </source>
</evidence>
<evidence type="ECO:0000313" key="1">
    <source>
        <dbReference type="EMBL" id="KAF2711072.1"/>
    </source>
</evidence>
<dbReference type="EMBL" id="MU005768">
    <property type="protein sequence ID" value="KAF2711072.1"/>
    <property type="molecule type" value="Genomic_DNA"/>
</dbReference>
<dbReference type="Proteomes" id="UP000799428">
    <property type="component" value="Unassembled WGS sequence"/>
</dbReference>
<reference evidence="1" key="1">
    <citation type="journal article" date="2020" name="Stud. Mycol.">
        <title>101 Dothideomycetes genomes: a test case for predicting lifestyles and emergence of pathogens.</title>
        <authorList>
            <person name="Haridas S."/>
            <person name="Albert R."/>
            <person name="Binder M."/>
            <person name="Bloem J."/>
            <person name="Labutti K."/>
            <person name="Salamov A."/>
            <person name="Andreopoulos B."/>
            <person name="Baker S."/>
            <person name="Barry K."/>
            <person name="Bills G."/>
            <person name="Bluhm B."/>
            <person name="Cannon C."/>
            <person name="Castanera R."/>
            <person name="Culley D."/>
            <person name="Daum C."/>
            <person name="Ezra D."/>
            <person name="Gonzalez J."/>
            <person name="Henrissat B."/>
            <person name="Kuo A."/>
            <person name="Liang C."/>
            <person name="Lipzen A."/>
            <person name="Lutzoni F."/>
            <person name="Magnuson J."/>
            <person name="Mondo S."/>
            <person name="Nolan M."/>
            <person name="Ohm R."/>
            <person name="Pangilinan J."/>
            <person name="Park H.-J."/>
            <person name="Ramirez L."/>
            <person name="Alfaro M."/>
            <person name="Sun H."/>
            <person name="Tritt A."/>
            <person name="Yoshinaga Y."/>
            <person name="Zwiers L.-H."/>
            <person name="Turgeon B."/>
            <person name="Goodwin S."/>
            <person name="Spatafora J."/>
            <person name="Crous P."/>
            <person name="Grigoriev I."/>
        </authorList>
    </citation>
    <scope>NUCLEOTIDE SEQUENCE</scope>
    <source>
        <strain evidence="1">CBS 279.74</strain>
    </source>
</reference>
<accession>A0A6G1KF23</accession>
<dbReference type="PANTHER" id="PTHR36166">
    <property type="entry name" value="CHROMOSOME 9, WHOLE GENOME SHOTGUN SEQUENCE"/>
    <property type="match status" value="1"/>
</dbReference>
<evidence type="ECO:0000313" key="2">
    <source>
        <dbReference type="Proteomes" id="UP000799428"/>
    </source>
</evidence>
<keyword evidence="2" id="KW-1185">Reference proteome</keyword>
<organism evidence="1 2">
    <name type="scientific">Pleomassaria siparia CBS 279.74</name>
    <dbReference type="NCBI Taxonomy" id="1314801"/>
    <lineage>
        <taxon>Eukaryota</taxon>
        <taxon>Fungi</taxon>
        <taxon>Dikarya</taxon>
        <taxon>Ascomycota</taxon>
        <taxon>Pezizomycotina</taxon>
        <taxon>Dothideomycetes</taxon>
        <taxon>Pleosporomycetidae</taxon>
        <taxon>Pleosporales</taxon>
        <taxon>Pleomassariaceae</taxon>
        <taxon>Pleomassaria</taxon>
    </lineage>
</organism>
<name>A0A6G1KF23_9PLEO</name>
<dbReference type="InterPro" id="IPR023393">
    <property type="entry name" value="START-like_dom_sf"/>
</dbReference>
<dbReference type="AlphaFoldDB" id="A0A6G1KF23"/>
<sequence length="146" mass="16112">MVAGPYTELEIAASPEAVRSIFLGDTLYKEWNPYFMFPSIGKPATDLTAGEKLEVHLKGKPYTMTIIENSPAAFVWLGGVPGIVNGVHGFHFGNSERTSGGTTFVQKEEFGGFLGWLLKRLLNQDNLKAQFEEFNNALKSVVEGRK</sequence>
<gene>
    <name evidence="1" type="ORF">K504DRAFT_532779</name>
</gene>
<dbReference type="Gene3D" id="3.30.530.20">
    <property type="match status" value="1"/>
</dbReference>
<protein>
    <recommendedName>
        <fullName evidence="3">SRPBCC domain-containing protein</fullName>
    </recommendedName>
</protein>
<proteinExistence type="predicted"/>
<dbReference type="SUPFAM" id="SSF55961">
    <property type="entry name" value="Bet v1-like"/>
    <property type="match status" value="1"/>
</dbReference>